<dbReference type="Proteomes" id="UP001220324">
    <property type="component" value="Unassembled WGS sequence"/>
</dbReference>
<evidence type="ECO:0000313" key="2">
    <source>
        <dbReference type="EMBL" id="KAJ5556749.1"/>
    </source>
</evidence>
<dbReference type="EMBL" id="JAQIZZ010000001">
    <property type="protein sequence ID" value="KAJ5556749.1"/>
    <property type="molecule type" value="Genomic_DNA"/>
</dbReference>
<dbReference type="Pfam" id="PF00078">
    <property type="entry name" value="RVT_1"/>
    <property type="match status" value="1"/>
</dbReference>
<dbReference type="Gene3D" id="3.30.420.10">
    <property type="entry name" value="Ribonuclease H-like superfamily/Ribonuclease H"/>
    <property type="match status" value="1"/>
</dbReference>
<name>A0AAD6D683_9EURO</name>
<evidence type="ECO:0000259" key="1">
    <source>
        <dbReference type="PROSITE" id="PS50878"/>
    </source>
</evidence>
<dbReference type="PROSITE" id="PS50878">
    <property type="entry name" value="RT_POL"/>
    <property type="match status" value="1"/>
</dbReference>
<dbReference type="InterPro" id="IPR000477">
    <property type="entry name" value="RT_dom"/>
</dbReference>
<evidence type="ECO:0000313" key="3">
    <source>
        <dbReference type="Proteomes" id="UP001220324"/>
    </source>
</evidence>
<dbReference type="PANTHER" id="PTHR33481">
    <property type="entry name" value="REVERSE TRANSCRIPTASE"/>
    <property type="match status" value="1"/>
</dbReference>
<dbReference type="PANTHER" id="PTHR33481:SF1">
    <property type="entry name" value="ENDONUCLEASE_EXONUCLEASE_PHOSPHATASE DOMAIN-CONTAINING PROTEIN-RELATED"/>
    <property type="match status" value="1"/>
</dbReference>
<keyword evidence="2" id="KW-0695">RNA-directed DNA polymerase</keyword>
<dbReference type="AlphaFoldDB" id="A0AAD6D683"/>
<protein>
    <submittedName>
        <fullName evidence="2">Reverse transcriptase</fullName>
    </submittedName>
</protein>
<keyword evidence="3" id="KW-1185">Reference proteome</keyword>
<gene>
    <name evidence="2" type="ORF">N7494_000664</name>
</gene>
<feature type="domain" description="Reverse transcriptase" evidence="1">
    <location>
        <begin position="1"/>
        <end position="131"/>
    </location>
</feature>
<dbReference type="InterPro" id="IPR012337">
    <property type="entry name" value="RNaseH-like_sf"/>
</dbReference>
<keyword evidence="2" id="KW-0548">Nucleotidyltransferase</keyword>
<reference evidence="2 3" key="1">
    <citation type="journal article" date="2023" name="IMA Fungus">
        <title>Comparative genomic study of the Penicillium genus elucidates a diverse pangenome and 15 lateral gene transfer events.</title>
        <authorList>
            <person name="Petersen C."/>
            <person name="Sorensen T."/>
            <person name="Nielsen M.R."/>
            <person name="Sondergaard T.E."/>
            <person name="Sorensen J.L."/>
            <person name="Fitzpatrick D.A."/>
            <person name="Frisvad J.C."/>
            <person name="Nielsen K.L."/>
        </authorList>
    </citation>
    <scope>NUCLEOTIDE SEQUENCE [LARGE SCALE GENOMIC DNA]</scope>
    <source>
        <strain evidence="2 3">IBT 35679</strain>
    </source>
</reference>
<dbReference type="CDD" id="cd09276">
    <property type="entry name" value="Rnase_HI_RT_non_LTR"/>
    <property type="match status" value="1"/>
</dbReference>
<accession>A0AAD6D683</accession>
<keyword evidence="2" id="KW-0808">Transferase</keyword>
<dbReference type="GO" id="GO:0003676">
    <property type="term" value="F:nucleic acid binding"/>
    <property type="evidence" value="ECO:0007669"/>
    <property type="project" value="InterPro"/>
</dbReference>
<dbReference type="GO" id="GO:0003964">
    <property type="term" value="F:RNA-directed DNA polymerase activity"/>
    <property type="evidence" value="ECO:0007669"/>
    <property type="project" value="UniProtKB-KW"/>
</dbReference>
<sequence length="630" mass="69376">MGRGPVATGIPQGSPLSPILYLFYNADLIDTIHTAAPGRVLVTGYIDDICILVWSLSAAENCRLLTRLHQKAEVWARRHASIFAPAKYGLMHMWKKGVGARKPDTATNIPLMLNGVEIQPTSSLRYLGVELHENLTGRAQVDRCRKKAAALVAALRSIAGMTWGVNTLNLRRMWTAVLLPQIAFACSAWRTEGAYGMKGVEGTARRAMESIQYQALYKIAGAFRTTSRSALEICLYVPPVSITMQRLSEENCLRLHATPIESTPRTAAVHGNSMATAHRALVSPLQRLELHLSRKRIDVAKVERIRPFAVAPWWMPPETHIASTKEQAIEEHHRVIRAANGPNLAIGYTDGSGTAHGVGASATTSRGDAITVLGTLETHTVYAAELEGIPIRACAHPQRSSGQHTVREISCLVEAWRGIGCHVRIRWIPGHVGVAGNERADRLANDAANTPTTAPPSTILLSGCRMKLRRIAFEHWTQEWADGEHGAYARLLFPLPTKAIFELHETLPRAASSALIQMQTGKIGLPGYLNTIPRWREEQLEANPLRDPARCSCDIGNQDTQHVLLTCPGFTDLRLRVLGPPHARTRLTWKDWLTKPASAVKATTFILKTRLLGQFRALPNTFQVSRTGSR</sequence>
<organism evidence="2 3">
    <name type="scientific">Penicillium frequentans</name>
    <dbReference type="NCBI Taxonomy" id="3151616"/>
    <lineage>
        <taxon>Eukaryota</taxon>
        <taxon>Fungi</taxon>
        <taxon>Dikarya</taxon>
        <taxon>Ascomycota</taxon>
        <taxon>Pezizomycotina</taxon>
        <taxon>Eurotiomycetes</taxon>
        <taxon>Eurotiomycetidae</taxon>
        <taxon>Eurotiales</taxon>
        <taxon>Aspergillaceae</taxon>
        <taxon>Penicillium</taxon>
    </lineage>
</organism>
<comment type="caution">
    <text evidence="2">The sequence shown here is derived from an EMBL/GenBank/DDBJ whole genome shotgun (WGS) entry which is preliminary data.</text>
</comment>
<dbReference type="SUPFAM" id="SSF53098">
    <property type="entry name" value="Ribonuclease H-like"/>
    <property type="match status" value="1"/>
</dbReference>
<proteinExistence type="predicted"/>
<dbReference type="InterPro" id="IPR036397">
    <property type="entry name" value="RNaseH_sf"/>
</dbReference>